<reference evidence="1 2" key="1">
    <citation type="submission" date="2018-08" db="EMBL/GenBank/DDBJ databases">
        <title>A genome reference for cultivated species of the human gut microbiota.</title>
        <authorList>
            <person name="Zou Y."/>
            <person name="Xue W."/>
            <person name="Luo G."/>
        </authorList>
    </citation>
    <scope>NUCLEOTIDE SEQUENCE [LARGE SCALE GENOMIC DNA]</scope>
    <source>
        <strain evidence="1 2">OM05-6AA</strain>
    </source>
</reference>
<dbReference type="Proteomes" id="UP000260970">
    <property type="component" value="Unassembled WGS sequence"/>
</dbReference>
<dbReference type="RefSeq" id="WP_117690718.1">
    <property type="nucleotide sequence ID" value="NZ_QSUE01000011.1"/>
</dbReference>
<dbReference type="EMBL" id="QSUG01000013">
    <property type="protein sequence ID" value="RGN21486.1"/>
    <property type="molecule type" value="Genomic_DNA"/>
</dbReference>
<evidence type="ECO:0000313" key="2">
    <source>
        <dbReference type="Proteomes" id="UP000260970"/>
    </source>
</evidence>
<protein>
    <submittedName>
        <fullName evidence="1">Uncharacterized protein</fullName>
    </submittedName>
</protein>
<comment type="caution">
    <text evidence="1">The sequence shown here is derived from an EMBL/GenBank/DDBJ whole genome shotgun (WGS) entry which is preliminary data.</text>
</comment>
<dbReference type="AlphaFoldDB" id="A0A3E5ALT2"/>
<name>A0A3E5ALT2_9FIRM</name>
<gene>
    <name evidence="1" type="ORF">DXB72_11805</name>
</gene>
<evidence type="ECO:0000313" key="1">
    <source>
        <dbReference type="EMBL" id="RGN21486.1"/>
    </source>
</evidence>
<proteinExistence type="predicted"/>
<accession>A0A3E5ALT2</accession>
<sequence>MILNKCPICGSELEYNLLYQFTKPFKILKSGKLSIRPKRGKVDICPMECGFISCTNTNCGFHTNCDLEVEENFRCKIFLDDDNNYNIEFDDNVPGQMSIETLENGKYMPEHS</sequence>
<organism evidence="1 2">
    <name type="scientific">Agathobacter rectalis</name>
    <dbReference type="NCBI Taxonomy" id="39491"/>
    <lineage>
        <taxon>Bacteria</taxon>
        <taxon>Bacillati</taxon>
        <taxon>Bacillota</taxon>
        <taxon>Clostridia</taxon>
        <taxon>Lachnospirales</taxon>
        <taxon>Lachnospiraceae</taxon>
        <taxon>Agathobacter</taxon>
    </lineage>
</organism>